<organism evidence="1 2">
    <name type="scientific">Streptomyces endocoffeicus</name>
    <dbReference type="NCBI Taxonomy" id="2898945"/>
    <lineage>
        <taxon>Bacteria</taxon>
        <taxon>Bacillati</taxon>
        <taxon>Actinomycetota</taxon>
        <taxon>Actinomycetes</taxon>
        <taxon>Kitasatosporales</taxon>
        <taxon>Streptomycetaceae</taxon>
        <taxon>Streptomyces</taxon>
    </lineage>
</organism>
<comment type="caution">
    <text evidence="1">The sequence shown here is derived from an EMBL/GenBank/DDBJ whole genome shotgun (WGS) entry which is preliminary data.</text>
</comment>
<gene>
    <name evidence="1" type="ORF">JK364_46395</name>
</gene>
<protein>
    <submittedName>
        <fullName evidence="1">Uncharacterized protein</fullName>
    </submittedName>
</protein>
<proteinExistence type="predicted"/>
<reference evidence="1 2" key="1">
    <citation type="submission" date="2021-01" db="EMBL/GenBank/DDBJ databases">
        <title>WGS of actinomycetes isolated from Thailand.</title>
        <authorList>
            <person name="Thawai C."/>
        </authorList>
    </citation>
    <scope>NUCLEOTIDE SEQUENCE [LARGE SCALE GENOMIC DNA]</scope>
    <source>
        <strain evidence="1 2">CA3R110</strain>
    </source>
</reference>
<sequence>MSHLDSKPYPPAANLRPEGDFPDTCAVPIRLPRVASILRRIAFDLEELARARCVEDL</sequence>
<name>A0ABS1Q4W0_9ACTN</name>
<evidence type="ECO:0000313" key="1">
    <source>
        <dbReference type="EMBL" id="MBL1119698.1"/>
    </source>
</evidence>
<dbReference type="RefSeq" id="WP_201857471.1">
    <property type="nucleotide sequence ID" value="NZ_JAERRG010000035.1"/>
</dbReference>
<keyword evidence="2" id="KW-1185">Reference proteome</keyword>
<accession>A0ABS1Q4W0</accession>
<evidence type="ECO:0000313" key="2">
    <source>
        <dbReference type="Proteomes" id="UP000621510"/>
    </source>
</evidence>
<dbReference type="Proteomes" id="UP000621510">
    <property type="component" value="Unassembled WGS sequence"/>
</dbReference>
<dbReference type="EMBL" id="JAERRG010000035">
    <property type="protein sequence ID" value="MBL1119698.1"/>
    <property type="molecule type" value="Genomic_DNA"/>
</dbReference>